<dbReference type="GO" id="GO:0003676">
    <property type="term" value="F:nucleic acid binding"/>
    <property type="evidence" value="ECO:0007669"/>
    <property type="project" value="InterPro"/>
</dbReference>
<keyword evidence="2" id="KW-1185">Reference proteome</keyword>
<evidence type="ECO:0008006" key="3">
    <source>
        <dbReference type="Google" id="ProtNLM"/>
    </source>
</evidence>
<gene>
    <name evidence="1" type="ORF">DACRYDRAFT_48857</name>
</gene>
<sequence>TEVTSQAIEMMLCTYVDNCPQAWACWLGLVNHAYNSSAHASTGYSPYFLLYGFQPAGP</sequence>
<organism evidence="1 2">
    <name type="scientific">Dacryopinax primogenitus (strain DJM 731)</name>
    <name type="common">Brown rot fungus</name>
    <dbReference type="NCBI Taxonomy" id="1858805"/>
    <lineage>
        <taxon>Eukaryota</taxon>
        <taxon>Fungi</taxon>
        <taxon>Dikarya</taxon>
        <taxon>Basidiomycota</taxon>
        <taxon>Agaricomycotina</taxon>
        <taxon>Dacrymycetes</taxon>
        <taxon>Dacrymycetales</taxon>
        <taxon>Dacrymycetaceae</taxon>
        <taxon>Dacryopinax</taxon>
    </lineage>
</organism>
<dbReference type="InterPro" id="IPR036397">
    <property type="entry name" value="RNaseH_sf"/>
</dbReference>
<dbReference type="OrthoDB" id="3268967at2759"/>
<dbReference type="AlphaFoldDB" id="M5G702"/>
<reference evidence="1 2" key="1">
    <citation type="journal article" date="2012" name="Science">
        <title>The Paleozoic origin of enzymatic lignin decomposition reconstructed from 31 fungal genomes.</title>
        <authorList>
            <person name="Floudas D."/>
            <person name="Binder M."/>
            <person name="Riley R."/>
            <person name="Barry K."/>
            <person name="Blanchette R.A."/>
            <person name="Henrissat B."/>
            <person name="Martinez A.T."/>
            <person name="Otillar R."/>
            <person name="Spatafora J.W."/>
            <person name="Yadav J.S."/>
            <person name="Aerts A."/>
            <person name="Benoit I."/>
            <person name="Boyd A."/>
            <person name="Carlson A."/>
            <person name="Copeland A."/>
            <person name="Coutinho P.M."/>
            <person name="de Vries R.P."/>
            <person name="Ferreira P."/>
            <person name="Findley K."/>
            <person name="Foster B."/>
            <person name="Gaskell J."/>
            <person name="Glotzer D."/>
            <person name="Gorecki P."/>
            <person name="Heitman J."/>
            <person name="Hesse C."/>
            <person name="Hori C."/>
            <person name="Igarashi K."/>
            <person name="Jurgens J.A."/>
            <person name="Kallen N."/>
            <person name="Kersten P."/>
            <person name="Kohler A."/>
            <person name="Kuees U."/>
            <person name="Kumar T.K.A."/>
            <person name="Kuo A."/>
            <person name="LaButti K."/>
            <person name="Larrondo L.F."/>
            <person name="Lindquist E."/>
            <person name="Ling A."/>
            <person name="Lombard V."/>
            <person name="Lucas S."/>
            <person name="Lundell T."/>
            <person name="Martin R."/>
            <person name="McLaughlin D.J."/>
            <person name="Morgenstern I."/>
            <person name="Morin E."/>
            <person name="Murat C."/>
            <person name="Nagy L.G."/>
            <person name="Nolan M."/>
            <person name="Ohm R.A."/>
            <person name="Patyshakuliyeva A."/>
            <person name="Rokas A."/>
            <person name="Ruiz-Duenas F.J."/>
            <person name="Sabat G."/>
            <person name="Salamov A."/>
            <person name="Samejima M."/>
            <person name="Schmutz J."/>
            <person name="Slot J.C."/>
            <person name="St John F."/>
            <person name="Stenlid J."/>
            <person name="Sun H."/>
            <person name="Sun S."/>
            <person name="Syed K."/>
            <person name="Tsang A."/>
            <person name="Wiebenga A."/>
            <person name="Young D."/>
            <person name="Pisabarro A."/>
            <person name="Eastwood D.C."/>
            <person name="Martin F."/>
            <person name="Cullen D."/>
            <person name="Grigoriev I.V."/>
            <person name="Hibbett D.S."/>
        </authorList>
    </citation>
    <scope>NUCLEOTIDE SEQUENCE [LARGE SCALE GENOMIC DNA]</scope>
    <source>
        <strain evidence="1 2">DJM-731 SS1</strain>
    </source>
</reference>
<dbReference type="Proteomes" id="UP000030653">
    <property type="component" value="Unassembled WGS sequence"/>
</dbReference>
<accession>M5G702</accession>
<dbReference type="EMBL" id="JH795858">
    <property type="protein sequence ID" value="EJU03990.1"/>
    <property type="molecule type" value="Genomic_DNA"/>
</dbReference>
<feature type="non-terminal residue" evidence="1">
    <location>
        <position position="1"/>
    </location>
</feature>
<dbReference type="GeneID" id="63689932"/>
<dbReference type="STRING" id="1858805.M5G702"/>
<dbReference type="RefSeq" id="XP_040630884.1">
    <property type="nucleotide sequence ID" value="XM_040774870.1"/>
</dbReference>
<proteinExistence type="predicted"/>
<name>M5G702_DACPD</name>
<dbReference type="Gene3D" id="3.30.420.10">
    <property type="entry name" value="Ribonuclease H-like superfamily/Ribonuclease H"/>
    <property type="match status" value="1"/>
</dbReference>
<protein>
    <recommendedName>
        <fullName evidence="3">Integrase catalytic domain-containing protein</fullName>
    </recommendedName>
</protein>
<evidence type="ECO:0000313" key="2">
    <source>
        <dbReference type="Proteomes" id="UP000030653"/>
    </source>
</evidence>
<evidence type="ECO:0000313" key="1">
    <source>
        <dbReference type="EMBL" id="EJU03990.1"/>
    </source>
</evidence>
<dbReference type="HOGENOM" id="CLU_193397_0_0_1"/>
<dbReference type="OMA" id="SQAIEMM"/>